<organism evidence="2">
    <name type="scientific">Agromyces sp. G08B096</name>
    <dbReference type="NCBI Taxonomy" id="3156399"/>
    <lineage>
        <taxon>Bacteria</taxon>
        <taxon>Bacillati</taxon>
        <taxon>Actinomycetota</taxon>
        <taxon>Actinomycetes</taxon>
        <taxon>Micrococcales</taxon>
        <taxon>Microbacteriaceae</taxon>
        <taxon>Agromyces</taxon>
    </lineage>
</organism>
<feature type="region of interest" description="Disordered" evidence="1">
    <location>
        <begin position="516"/>
        <end position="557"/>
    </location>
</feature>
<dbReference type="AlphaFoldDB" id="A0AAU7W679"/>
<dbReference type="EMBL" id="CP158374">
    <property type="protein sequence ID" value="XBX81231.1"/>
    <property type="molecule type" value="Genomic_DNA"/>
</dbReference>
<name>A0AAU7W679_9MICO</name>
<evidence type="ECO:0000313" key="2">
    <source>
        <dbReference type="EMBL" id="XBX81231.1"/>
    </source>
</evidence>
<proteinExistence type="predicted"/>
<accession>A0AAU7W679</accession>
<sequence length="557" mass="60929">MADTWPPEPFDIAFARFRELDAWYTGDAQTLAEIYSGQAAAAAPTHTVNGRAYRGGILGSLSKMFVGQPVVPDEKRMRMHLPLAADLCTLSADLLFGEAPQVVFRNPTPDAAPADGEPVTKWTHPAQDRLDEIIGADEAHAELLLAGEYAAALGGSYIAVAWDKELQDHVFPKAYAADSAIPTFRHGRLWSVKLWSEYHDGNEVYRLVEEHQRGTVEFTLYRGTARTLGKPVQIEERPETAHYASLRTPADYDVLDGELPQSVKIATGSDRLAVAYMPNARPVRDWRKLGPLAYLGRSDLDGVQDILDKVDMTWSSLMRDIENGQGRLIMPEEFLTVNGPGQGSTADLYRQVFTPVAGGLGKSTDNSGGITIAQFAIRVQEHLDTINGLKKELASAVGYSESHLGLDDARGERTATDVQADLSDSERTRDKKALYAKAALARWSLAALEIDKAVFGGTDVGDLTSAPDVVFAPVSQADPEKMARTAQLLDAARAATRETIVRTVHPDWDDDEVKVEADGIRDELDQAAMRDPIMSPFDPTDQEKPDDGEEPEDGDED</sequence>
<dbReference type="Pfam" id="PF05133">
    <property type="entry name" value="SPP1_portal"/>
    <property type="match status" value="1"/>
</dbReference>
<protein>
    <submittedName>
        <fullName evidence="2">Phage portal protein</fullName>
    </submittedName>
</protein>
<reference evidence="2" key="1">
    <citation type="submission" date="2024-05" db="EMBL/GenBank/DDBJ databases">
        <authorList>
            <person name="Yu L."/>
        </authorList>
    </citation>
    <scope>NUCLEOTIDE SEQUENCE</scope>
    <source>
        <strain evidence="2">G08B096</strain>
    </source>
</reference>
<feature type="compositionally biased region" description="Acidic residues" evidence="1">
    <location>
        <begin position="544"/>
        <end position="557"/>
    </location>
</feature>
<dbReference type="RefSeq" id="WP_350347253.1">
    <property type="nucleotide sequence ID" value="NZ_CP158374.1"/>
</dbReference>
<gene>
    <name evidence="2" type="ORF">ABIQ69_11490</name>
</gene>
<dbReference type="InterPro" id="IPR021145">
    <property type="entry name" value="Portal_protein_SPP1_Gp6-like"/>
</dbReference>
<evidence type="ECO:0000256" key="1">
    <source>
        <dbReference type="SAM" id="MobiDB-lite"/>
    </source>
</evidence>